<evidence type="ECO:0000256" key="6">
    <source>
        <dbReference type="SAM" id="MobiDB-lite"/>
    </source>
</evidence>
<dbReference type="PROSITE" id="PS00518">
    <property type="entry name" value="ZF_RING_1"/>
    <property type="match status" value="1"/>
</dbReference>
<protein>
    <recommendedName>
        <fullName evidence="1">RING finger protein 141</fullName>
    </recommendedName>
</protein>
<comment type="caution">
    <text evidence="8">The sequence shown here is derived from an EMBL/GenBank/DDBJ whole genome shotgun (WGS) entry which is preliminary data.</text>
</comment>
<keyword evidence="3 5" id="KW-0863">Zinc-finger</keyword>
<proteinExistence type="predicted"/>
<keyword evidence="2" id="KW-0479">Metal-binding</keyword>
<evidence type="ECO:0000256" key="5">
    <source>
        <dbReference type="PROSITE-ProRule" id="PRU00175"/>
    </source>
</evidence>
<dbReference type="InterPro" id="IPR043400">
    <property type="entry name" value="RING-HC_RNF141"/>
</dbReference>
<feature type="domain" description="RING-type" evidence="7">
    <location>
        <begin position="241"/>
        <end position="278"/>
    </location>
</feature>
<dbReference type="InterPro" id="IPR047126">
    <property type="entry name" value="RNF141-like"/>
</dbReference>
<evidence type="ECO:0000256" key="4">
    <source>
        <dbReference type="ARBA" id="ARBA00022833"/>
    </source>
</evidence>
<evidence type="ECO:0000313" key="8">
    <source>
        <dbReference type="EMBL" id="KAK6637469.1"/>
    </source>
</evidence>
<dbReference type="InterPro" id="IPR017907">
    <property type="entry name" value="Znf_RING_CS"/>
</dbReference>
<reference evidence="8 9" key="1">
    <citation type="submission" date="2023-09" db="EMBL/GenBank/DDBJ databases">
        <title>Genomes of two closely related lineages of the louse Polyplax serrata with different host specificities.</title>
        <authorList>
            <person name="Martinu J."/>
            <person name="Tarabai H."/>
            <person name="Stefka J."/>
            <person name="Hypsa V."/>
        </authorList>
    </citation>
    <scope>NUCLEOTIDE SEQUENCE [LARGE SCALE GENOMIC DNA]</scope>
    <source>
        <strain evidence="8">98ZLc_SE</strain>
    </source>
</reference>
<sequence>MGQALSNGGSTSSSSSGSMDHIIPETVSVIQDEVIRQARVLTEIAVLSYEDFQQSLTQLNELCKKMTDINGKQLLFAVKKGTDSTVLWKGTVKIACIKLDPETKVIESHRLFNLNQFLKIFKTLECQLIAAQQSSQKEKLKTTSSSVNDAKDSEHFSCKSSTSSSVSSSDSSYNENSSDNSSSVSTATPEKETPMSEIDLSRKRPNDIKLKDTKMKKFTASMLLEEVDNLANRIPDKLEECSICLERKPDVMLSCAHTYCNQCIEQWNSCHKTCPFCRETLDNIDDTWVISDIPGSQEIRDDICSALMDLTSPE</sequence>
<feature type="compositionally biased region" description="Low complexity" evidence="6">
    <location>
        <begin position="160"/>
        <end position="186"/>
    </location>
</feature>
<evidence type="ECO:0000256" key="1">
    <source>
        <dbReference type="ARBA" id="ARBA00022017"/>
    </source>
</evidence>
<gene>
    <name evidence="8" type="ORF">RUM44_007886</name>
</gene>
<dbReference type="PANTHER" id="PTHR12109">
    <property type="entry name" value="RING FINGER PROTEIN 141-RELATED"/>
    <property type="match status" value="1"/>
</dbReference>
<feature type="region of interest" description="Disordered" evidence="6">
    <location>
        <begin position="139"/>
        <end position="206"/>
    </location>
</feature>
<evidence type="ECO:0000259" key="7">
    <source>
        <dbReference type="PROSITE" id="PS50089"/>
    </source>
</evidence>
<evidence type="ECO:0000256" key="3">
    <source>
        <dbReference type="ARBA" id="ARBA00022771"/>
    </source>
</evidence>
<dbReference type="InterPro" id="IPR001841">
    <property type="entry name" value="Znf_RING"/>
</dbReference>
<keyword evidence="9" id="KW-1185">Reference proteome</keyword>
<dbReference type="SUPFAM" id="SSF57850">
    <property type="entry name" value="RING/U-box"/>
    <property type="match status" value="1"/>
</dbReference>
<dbReference type="Proteomes" id="UP001359485">
    <property type="component" value="Unassembled WGS sequence"/>
</dbReference>
<dbReference type="InterPro" id="IPR013083">
    <property type="entry name" value="Znf_RING/FYVE/PHD"/>
</dbReference>
<evidence type="ECO:0000313" key="9">
    <source>
        <dbReference type="Proteomes" id="UP001359485"/>
    </source>
</evidence>
<organism evidence="8 9">
    <name type="scientific">Polyplax serrata</name>
    <name type="common">Common mouse louse</name>
    <dbReference type="NCBI Taxonomy" id="468196"/>
    <lineage>
        <taxon>Eukaryota</taxon>
        <taxon>Metazoa</taxon>
        <taxon>Ecdysozoa</taxon>
        <taxon>Arthropoda</taxon>
        <taxon>Hexapoda</taxon>
        <taxon>Insecta</taxon>
        <taxon>Pterygota</taxon>
        <taxon>Neoptera</taxon>
        <taxon>Paraneoptera</taxon>
        <taxon>Psocodea</taxon>
        <taxon>Troctomorpha</taxon>
        <taxon>Phthiraptera</taxon>
        <taxon>Anoplura</taxon>
        <taxon>Polyplacidae</taxon>
        <taxon>Polyplax</taxon>
    </lineage>
</organism>
<evidence type="ECO:0000256" key="2">
    <source>
        <dbReference type="ARBA" id="ARBA00022723"/>
    </source>
</evidence>
<dbReference type="Gene3D" id="3.30.40.10">
    <property type="entry name" value="Zinc/RING finger domain, C3HC4 (zinc finger)"/>
    <property type="match status" value="1"/>
</dbReference>
<dbReference type="EMBL" id="JAWJWF010000002">
    <property type="protein sequence ID" value="KAK6637469.1"/>
    <property type="molecule type" value="Genomic_DNA"/>
</dbReference>
<feature type="compositionally biased region" description="Basic and acidic residues" evidence="6">
    <location>
        <begin position="189"/>
        <end position="206"/>
    </location>
</feature>
<name>A0ABR1BAT0_POLSC</name>
<dbReference type="PANTHER" id="PTHR12109:SF3">
    <property type="entry name" value="RING FINGER PROTEIN 141"/>
    <property type="match status" value="1"/>
</dbReference>
<dbReference type="Pfam" id="PF13639">
    <property type="entry name" value="zf-RING_2"/>
    <property type="match status" value="1"/>
</dbReference>
<accession>A0ABR1BAT0</accession>
<dbReference type="SMART" id="SM00184">
    <property type="entry name" value="RING"/>
    <property type="match status" value="1"/>
</dbReference>
<keyword evidence="4" id="KW-0862">Zinc</keyword>
<dbReference type="PROSITE" id="PS50089">
    <property type="entry name" value="ZF_RING_2"/>
    <property type="match status" value="1"/>
</dbReference>
<dbReference type="CDD" id="cd16545">
    <property type="entry name" value="RING-HC_RNF141"/>
    <property type="match status" value="1"/>
</dbReference>